<dbReference type="SUPFAM" id="SSF49764">
    <property type="entry name" value="HSP20-like chaperones"/>
    <property type="match status" value="1"/>
</dbReference>
<reference evidence="5" key="2">
    <citation type="journal article" date="2024" name="Plant">
        <title>Genomic evolution and insights into agronomic trait innovations of Sesamum species.</title>
        <authorList>
            <person name="Miao H."/>
            <person name="Wang L."/>
            <person name="Qu L."/>
            <person name="Liu H."/>
            <person name="Sun Y."/>
            <person name="Le M."/>
            <person name="Wang Q."/>
            <person name="Wei S."/>
            <person name="Zheng Y."/>
            <person name="Lin W."/>
            <person name="Duan Y."/>
            <person name="Cao H."/>
            <person name="Xiong S."/>
            <person name="Wang X."/>
            <person name="Wei L."/>
            <person name="Li C."/>
            <person name="Ma Q."/>
            <person name="Ju M."/>
            <person name="Zhao R."/>
            <person name="Li G."/>
            <person name="Mu C."/>
            <person name="Tian Q."/>
            <person name="Mei H."/>
            <person name="Zhang T."/>
            <person name="Gao T."/>
            <person name="Zhang H."/>
        </authorList>
    </citation>
    <scope>NUCLEOTIDE SEQUENCE</scope>
    <source>
        <strain evidence="5">G01</strain>
    </source>
</reference>
<dbReference type="Gene3D" id="2.60.40.790">
    <property type="match status" value="1"/>
</dbReference>
<sequence length="236" mass="26586">MALARLALKNLQQKACSASLLTRNATHVSPAEKHRWASQILRDLSSAAEEKPDASREVAVADGGKKTKLFPRRRSRRGLWRSNNRDFVPSLWENITCILLAEFFPSGLGNALVQASENLNRLMENLSPTHLLGRAKEHDDCYKLRYNVPGLGKDEVKVTVEDGILRIRGEHKEEEEDGSDDEHWSARSYGYYDASLLLPEDAKVDEIKAEIKDGVLSIVIPKTERAKKDVKEIKVQ</sequence>
<dbReference type="InterPro" id="IPR002068">
    <property type="entry name" value="A-crystallin/Hsp20_dom"/>
</dbReference>
<gene>
    <name evidence="5" type="ORF">Sangu_0103600</name>
</gene>
<dbReference type="GO" id="GO:0009408">
    <property type="term" value="P:response to heat"/>
    <property type="evidence" value="ECO:0007669"/>
    <property type="project" value="InterPro"/>
</dbReference>
<proteinExistence type="inferred from homology"/>
<dbReference type="InterPro" id="IPR044587">
    <property type="entry name" value="HSP21-like"/>
</dbReference>
<dbReference type="Pfam" id="PF00011">
    <property type="entry name" value="HSP20"/>
    <property type="match status" value="1"/>
</dbReference>
<evidence type="ECO:0000256" key="1">
    <source>
        <dbReference type="ARBA" id="ARBA00023016"/>
    </source>
</evidence>
<name>A0AAW2RKM7_9LAMI</name>
<reference evidence="5" key="1">
    <citation type="submission" date="2020-06" db="EMBL/GenBank/DDBJ databases">
        <authorList>
            <person name="Li T."/>
            <person name="Hu X."/>
            <person name="Zhang T."/>
            <person name="Song X."/>
            <person name="Zhang H."/>
            <person name="Dai N."/>
            <person name="Sheng W."/>
            <person name="Hou X."/>
            <person name="Wei L."/>
        </authorList>
    </citation>
    <scope>NUCLEOTIDE SEQUENCE</scope>
    <source>
        <strain evidence="5">G01</strain>
        <tissue evidence="5">Leaf</tissue>
    </source>
</reference>
<evidence type="ECO:0000256" key="2">
    <source>
        <dbReference type="PROSITE-ProRule" id="PRU00285"/>
    </source>
</evidence>
<evidence type="ECO:0000313" key="5">
    <source>
        <dbReference type="EMBL" id="KAL0380393.1"/>
    </source>
</evidence>
<dbReference type="PANTHER" id="PTHR46733">
    <property type="entry name" value="26.5 KDA HEAT SHOCK PROTEIN, MITOCHONDRIAL"/>
    <property type="match status" value="1"/>
</dbReference>
<comment type="caution">
    <text evidence="5">The sequence shown here is derived from an EMBL/GenBank/DDBJ whole genome shotgun (WGS) entry which is preliminary data.</text>
</comment>
<evidence type="ECO:0000259" key="4">
    <source>
        <dbReference type="PROSITE" id="PS01031"/>
    </source>
</evidence>
<keyword evidence="1 5" id="KW-0346">Stress response</keyword>
<dbReference type="EMBL" id="JACGWK010000001">
    <property type="protein sequence ID" value="KAL0380393.1"/>
    <property type="molecule type" value="Genomic_DNA"/>
</dbReference>
<feature type="domain" description="SHSP" evidence="4">
    <location>
        <begin position="121"/>
        <end position="236"/>
    </location>
</feature>
<evidence type="ECO:0000256" key="3">
    <source>
        <dbReference type="RuleBase" id="RU003616"/>
    </source>
</evidence>
<organism evidence="5">
    <name type="scientific">Sesamum angustifolium</name>
    <dbReference type="NCBI Taxonomy" id="2727405"/>
    <lineage>
        <taxon>Eukaryota</taxon>
        <taxon>Viridiplantae</taxon>
        <taxon>Streptophyta</taxon>
        <taxon>Embryophyta</taxon>
        <taxon>Tracheophyta</taxon>
        <taxon>Spermatophyta</taxon>
        <taxon>Magnoliopsida</taxon>
        <taxon>eudicotyledons</taxon>
        <taxon>Gunneridae</taxon>
        <taxon>Pentapetalae</taxon>
        <taxon>asterids</taxon>
        <taxon>lamiids</taxon>
        <taxon>Lamiales</taxon>
        <taxon>Pedaliaceae</taxon>
        <taxon>Sesamum</taxon>
    </lineage>
</organism>
<accession>A0AAW2RKM7</accession>
<dbReference type="CDD" id="cd06464">
    <property type="entry name" value="ACD_sHsps-like"/>
    <property type="match status" value="1"/>
</dbReference>
<dbReference type="PROSITE" id="PS01031">
    <property type="entry name" value="SHSP"/>
    <property type="match status" value="1"/>
</dbReference>
<dbReference type="AlphaFoldDB" id="A0AAW2RKM7"/>
<dbReference type="InterPro" id="IPR008978">
    <property type="entry name" value="HSP20-like_chaperone"/>
</dbReference>
<dbReference type="PANTHER" id="PTHR46733:SF3">
    <property type="entry name" value="26.5 KDA HEAT SHOCK PROTEIN, MITOCHONDRIAL"/>
    <property type="match status" value="1"/>
</dbReference>
<comment type="similarity">
    <text evidence="2 3">Belongs to the small heat shock protein (HSP20) family.</text>
</comment>
<protein>
    <submittedName>
        <fullName evidence="5">Heat shock protein, mitochondrial</fullName>
    </submittedName>
</protein>